<feature type="domain" description="Disease resistance protein At4g27190-like leucine-rich repeats" evidence="2">
    <location>
        <begin position="88"/>
        <end position="233"/>
    </location>
</feature>
<evidence type="ECO:0000259" key="2">
    <source>
        <dbReference type="Pfam" id="PF23247"/>
    </source>
</evidence>
<evidence type="ECO:0000313" key="3">
    <source>
        <dbReference type="EMBL" id="RZC28885.1"/>
    </source>
</evidence>
<dbReference type="InterPro" id="IPR032675">
    <property type="entry name" value="LRR_dom_sf"/>
</dbReference>
<organism evidence="3 4">
    <name type="scientific">Glycine soja</name>
    <name type="common">Wild soybean</name>
    <dbReference type="NCBI Taxonomy" id="3848"/>
    <lineage>
        <taxon>Eukaryota</taxon>
        <taxon>Viridiplantae</taxon>
        <taxon>Streptophyta</taxon>
        <taxon>Embryophyta</taxon>
        <taxon>Tracheophyta</taxon>
        <taxon>Spermatophyta</taxon>
        <taxon>Magnoliopsida</taxon>
        <taxon>eudicotyledons</taxon>
        <taxon>Gunneridae</taxon>
        <taxon>Pentapetalae</taxon>
        <taxon>rosids</taxon>
        <taxon>fabids</taxon>
        <taxon>Fabales</taxon>
        <taxon>Fabaceae</taxon>
        <taxon>Papilionoideae</taxon>
        <taxon>50 kb inversion clade</taxon>
        <taxon>NPAAA clade</taxon>
        <taxon>indigoferoid/millettioid clade</taxon>
        <taxon>Phaseoleae</taxon>
        <taxon>Glycine</taxon>
        <taxon>Glycine subgen. Soja</taxon>
    </lineage>
</organism>
<dbReference type="Gene3D" id="3.80.10.10">
    <property type="entry name" value="Ribonuclease Inhibitor"/>
    <property type="match status" value="2"/>
</dbReference>
<name>A0A445LZY8_GLYSO</name>
<keyword evidence="4" id="KW-1185">Reference proteome</keyword>
<reference evidence="3 4" key="1">
    <citation type="submission" date="2018-09" db="EMBL/GenBank/DDBJ databases">
        <title>A high-quality reference genome of wild soybean provides a powerful tool to mine soybean genomes.</title>
        <authorList>
            <person name="Xie M."/>
            <person name="Chung C.Y.L."/>
            <person name="Li M.-W."/>
            <person name="Wong F.-L."/>
            <person name="Chan T.-F."/>
            <person name="Lam H.-M."/>
        </authorList>
    </citation>
    <scope>NUCLEOTIDE SEQUENCE [LARGE SCALE GENOMIC DNA]</scope>
    <source>
        <strain evidence="4">cv. W05</strain>
        <tissue evidence="3">Hypocotyl of etiolated seedlings</tissue>
    </source>
</reference>
<accession>A0A445LZY8</accession>
<dbReference type="Proteomes" id="UP000289340">
    <property type="component" value="Chromosome 1"/>
</dbReference>
<dbReference type="PANTHER" id="PTHR33463">
    <property type="entry name" value="NB-ARC DOMAIN-CONTAINING PROTEIN-RELATED"/>
    <property type="match status" value="1"/>
</dbReference>
<comment type="caution">
    <text evidence="3">The sequence shown here is derived from an EMBL/GenBank/DDBJ whole genome shotgun (WGS) entry which is preliminary data.</text>
</comment>
<dbReference type="InterPro" id="IPR057135">
    <property type="entry name" value="At4g27190-like_LRR"/>
</dbReference>
<evidence type="ECO:0000313" key="4">
    <source>
        <dbReference type="Proteomes" id="UP000289340"/>
    </source>
</evidence>
<evidence type="ECO:0000256" key="1">
    <source>
        <dbReference type="ARBA" id="ARBA00022821"/>
    </source>
</evidence>
<dbReference type="InterPro" id="IPR050905">
    <property type="entry name" value="Plant_NBS-LRR"/>
</dbReference>
<proteinExistence type="predicted"/>
<gene>
    <name evidence="3" type="ORF">D0Y65_000740</name>
</gene>
<dbReference type="PANTHER" id="PTHR33463:SF196">
    <property type="entry name" value="NB-ARC DOMAIN DISEASE RESISTANCE PROTEIN"/>
    <property type="match status" value="1"/>
</dbReference>
<dbReference type="Pfam" id="PF23247">
    <property type="entry name" value="LRR_RPS2"/>
    <property type="match status" value="2"/>
</dbReference>
<dbReference type="SUPFAM" id="SSF52047">
    <property type="entry name" value="RNI-like"/>
    <property type="match status" value="1"/>
</dbReference>
<keyword evidence="1" id="KW-0611">Plant defense</keyword>
<feature type="domain" description="Disease resistance protein At4g27190-like leucine-rich repeats" evidence="2">
    <location>
        <begin position="374"/>
        <end position="508"/>
    </location>
</feature>
<sequence>MLLLDSLLRLVSFYSGNATLQLLRLETGTVAKSPNMKTFSQGGINAPMFLGFKTSMQDLNFHYQDDLNTTMERLFYQQVEKSTCDIQYLKFGDHLPLEEIWLGVVPIPSDHSFKNLKSLFVVECEYLPNVIPFYLLPFLCNLEEIHVINCKSIKAIFDVQDMRVDMKLPSQHSLPLKKLILSQLPNLEYIWNLMSDEFLSLQSLQEVYIYSCEKLKSLFPTSVANHLVMLDVRDCARLVEILVENEAALKGETKQFIFHCLISITLRKLPELKYFYNGKHSLEWPMLAYLDIYHCDKLKLFTSEHNSGEVADIEDQVGISNHQQAIFIVEKIFPNIEQLSLKKEDAMAISHGLFQAKVIPELEHQAITTEDTMIMRRQFGANAAHLLQNLKLLTLLCYHEDDESNIFSSGLLEKIPNIENLRVACSSFNEIFPSLKPSAGCTKIVSNLKGLYLDFLLKLSSIGLEHLWVEPLLKTLETLSVRGCPCLKILVPSNVSFSNLVYLNVYSCHGLDCQAIQEIVSKEGVPESNDDEIIITFRQLNALCIESLPSIVGFHMVP</sequence>
<protein>
    <recommendedName>
        <fullName evidence="2">Disease resistance protein At4g27190-like leucine-rich repeats domain-containing protein</fullName>
    </recommendedName>
</protein>
<dbReference type="AlphaFoldDB" id="A0A445LZY8"/>
<dbReference type="EMBL" id="QZWG01000001">
    <property type="protein sequence ID" value="RZC28885.1"/>
    <property type="molecule type" value="Genomic_DNA"/>
</dbReference>